<dbReference type="Pfam" id="PF19462">
    <property type="entry name" value="DUF5999"/>
    <property type="match status" value="1"/>
</dbReference>
<protein>
    <submittedName>
        <fullName evidence="1">Uncharacterized protein</fullName>
    </submittedName>
</protein>
<keyword evidence="2" id="KW-1185">Reference proteome</keyword>
<dbReference type="RefSeq" id="WP_189249333.1">
    <property type="nucleotide sequence ID" value="NZ_BMQJ01000015.1"/>
</dbReference>
<dbReference type="EMBL" id="BMQJ01000015">
    <property type="protein sequence ID" value="GGQ17524.1"/>
    <property type="molecule type" value="Genomic_DNA"/>
</dbReference>
<organism evidence="1 2">
    <name type="scientific">Streptosporangium pseudovulgare</name>
    <dbReference type="NCBI Taxonomy" id="35765"/>
    <lineage>
        <taxon>Bacteria</taxon>
        <taxon>Bacillati</taxon>
        <taxon>Actinomycetota</taxon>
        <taxon>Actinomycetes</taxon>
        <taxon>Streptosporangiales</taxon>
        <taxon>Streptosporangiaceae</taxon>
        <taxon>Streptosporangium</taxon>
    </lineage>
</organism>
<dbReference type="Proteomes" id="UP000611554">
    <property type="component" value="Unassembled WGS sequence"/>
</dbReference>
<name>A0ABQ2RBG4_9ACTN</name>
<proteinExistence type="predicted"/>
<gene>
    <name evidence="1" type="ORF">GCM10010140_54710</name>
</gene>
<accession>A0ABQ2RBG4</accession>
<reference evidence="2" key="1">
    <citation type="journal article" date="2019" name="Int. J. Syst. Evol. Microbiol.">
        <title>The Global Catalogue of Microorganisms (GCM) 10K type strain sequencing project: providing services to taxonomists for standard genome sequencing and annotation.</title>
        <authorList>
            <consortium name="The Broad Institute Genomics Platform"/>
            <consortium name="The Broad Institute Genome Sequencing Center for Infectious Disease"/>
            <person name="Wu L."/>
            <person name="Ma J."/>
        </authorList>
    </citation>
    <scope>NUCLEOTIDE SEQUENCE [LARGE SCALE GENOMIC DNA]</scope>
    <source>
        <strain evidence="2">JCM 3115</strain>
    </source>
</reference>
<evidence type="ECO:0000313" key="2">
    <source>
        <dbReference type="Proteomes" id="UP000611554"/>
    </source>
</evidence>
<comment type="caution">
    <text evidence="1">The sequence shown here is derived from an EMBL/GenBank/DDBJ whole genome shotgun (WGS) entry which is preliminary data.</text>
</comment>
<evidence type="ECO:0000313" key="1">
    <source>
        <dbReference type="EMBL" id="GGQ17524.1"/>
    </source>
</evidence>
<dbReference type="InterPro" id="IPR046041">
    <property type="entry name" value="DUF5999"/>
</dbReference>
<sequence length="62" mass="6866">MCEHQPHCPPVHAPDRGAAHLVAFHPEQGWWLLCNGLVVFDDAGELMPDGRSVPARLRERAA</sequence>